<dbReference type="SUPFAM" id="SSF47699">
    <property type="entry name" value="Bifunctional inhibitor/lipid-transfer protein/seed storage 2S albumin"/>
    <property type="match status" value="1"/>
</dbReference>
<sequence length="107" mass="11572">MSDESPERIRHKIPPGLKIPGAFKRLLVFCGPYIQAGGGEMEPNEFCCHGIKENMSPVICEFVPPFVEQIISMKKLVYVADKCGLPLAPGTKCGSYTVPPPLPSLGA</sequence>
<proteinExistence type="predicted"/>
<comment type="caution">
    <text evidence="2">The sequence shown here is derived from an EMBL/GenBank/DDBJ whole genome shotgun (WGS) entry which is preliminary data.</text>
</comment>
<organism evidence="2 3">
    <name type="scientific">Rhynchospora tenuis</name>
    <dbReference type="NCBI Taxonomy" id="198213"/>
    <lineage>
        <taxon>Eukaryota</taxon>
        <taxon>Viridiplantae</taxon>
        <taxon>Streptophyta</taxon>
        <taxon>Embryophyta</taxon>
        <taxon>Tracheophyta</taxon>
        <taxon>Spermatophyta</taxon>
        <taxon>Magnoliopsida</taxon>
        <taxon>Liliopsida</taxon>
        <taxon>Poales</taxon>
        <taxon>Cyperaceae</taxon>
        <taxon>Cyperoideae</taxon>
        <taxon>Rhynchosporeae</taxon>
        <taxon>Rhynchospora</taxon>
    </lineage>
</organism>
<gene>
    <name evidence="2" type="ORF">LUZ61_008746</name>
</gene>
<reference evidence="2 3" key="1">
    <citation type="journal article" date="2022" name="Cell">
        <title>Repeat-based holocentromeres influence genome architecture and karyotype evolution.</title>
        <authorList>
            <person name="Hofstatter P.G."/>
            <person name="Thangavel G."/>
            <person name="Lux T."/>
            <person name="Neumann P."/>
            <person name="Vondrak T."/>
            <person name="Novak P."/>
            <person name="Zhang M."/>
            <person name="Costa L."/>
            <person name="Castellani M."/>
            <person name="Scott A."/>
            <person name="Toegelov H."/>
            <person name="Fuchs J."/>
            <person name="Mata-Sucre Y."/>
            <person name="Dias Y."/>
            <person name="Vanzela A.L.L."/>
            <person name="Huettel B."/>
            <person name="Almeida C.C.S."/>
            <person name="Simkova H."/>
            <person name="Souza G."/>
            <person name="Pedrosa-Harand A."/>
            <person name="Macas J."/>
            <person name="Mayer K.F.X."/>
            <person name="Houben A."/>
            <person name="Marques A."/>
        </authorList>
    </citation>
    <scope>NUCLEOTIDE SEQUENCE [LARGE SCALE GENOMIC DNA]</scope>
    <source>
        <strain evidence="2">RhyTen1mFocal</strain>
    </source>
</reference>
<dbReference type="InterPro" id="IPR016140">
    <property type="entry name" value="Bifunc_inhib/LTP/seed_store"/>
</dbReference>
<evidence type="ECO:0000313" key="2">
    <source>
        <dbReference type="EMBL" id="KAJ3705041.1"/>
    </source>
</evidence>
<dbReference type="EMBL" id="JAMRDG010000001">
    <property type="protein sequence ID" value="KAJ3705041.1"/>
    <property type="molecule type" value="Genomic_DNA"/>
</dbReference>
<feature type="domain" description="Bifunctional inhibitor/plant lipid transfer protein/seed storage helical" evidence="1">
    <location>
        <begin position="26"/>
        <end position="93"/>
    </location>
</feature>
<evidence type="ECO:0000313" key="3">
    <source>
        <dbReference type="Proteomes" id="UP001210211"/>
    </source>
</evidence>
<dbReference type="InterPro" id="IPR036312">
    <property type="entry name" value="Bifun_inhib/LTP/seed_sf"/>
</dbReference>
<evidence type="ECO:0000259" key="1">
    <source>
        <dbReference type="Pfam" id="PF14368"/>
    </source>
</evidence>
<dbReference type="PANTHER" id="PTHR33286:SF1">
    <property type="entry name" value="OS01G0800600 PROTEIN"/>
    <property type="match status" value="1"/>
</dbReference>
<dbReference type="Proteomes" id="UP001210211">
    <property type="component" value="Unassembled WGS sequence"/>
</dbReference>
<accession>A0AAD6EXP9</accession>
<name>A0AAD6EXP9_9POAL</name>
<dbReference type="Gene3D" id="1.10.110.10">
    <property type="entry name" value="Plant lipid-transfer and hydrophobic proteins"/>
    <property type="match status" value="1"/>
</dbReference>
<keyword evidence="3" id="KW-1185">Reference proteome</keyword>
<dbReference type="PANTHER" id="PTHR33286">
    <property type="entry name" value="BIFUNCTIONAL INHIBITOR/LIPID-TRANSFER PROTEIN/SEED STORAGE 2S ALBUMIN SUPERFAMILY PROTEIN"/>
    <property type="match status" value="1"/>
</dbReference>
<protein>
    <recommendedName>
        <fullName evidence="1">Bifunctional inhibitor/plant lipid transfer protein/seed storage helical domain-containing protein</fullName>
    </recommendedName>
</protein>
<dbReference type="Pfam" id="PF14368">
    <property type="entry name" value="LTP_2"/>
    <property type="match status" value="1"/>
</dbReference>
<dbReference type="AlphaFoldDB" id="A0AAD6EXP9"/>